<dbReference type="CDD" id="cd13128">
    <property type="entry name" value="MATE_Wzx_like"/>
    <property type="match status" value="1"/>
</dbReference>
<feature type="transmembrane region" description="Helical" evidence="6">
    <location>
        <begin position="353"/>
        <end position="374"/>
    </location>
</feature>
<dbReference type="InterPro" id="IPR050833">
    <property type="entry name" value="Poly_Biosynth_Transport"/>
</dbReference>
<feature type="transmembrane region" description="Helical" evidence="6">
    <location>
        <begin position="232"/>
        <end position="250"/>
    </location>
</feature>
<evidence type="ECO:0000256" key="2">
    <source>
        <dbReference type="ARBA" id="ARBA00022475"/>
    </source>
</evidence>
<dbReference type="OrthoDB" id="9812647at2"/>
<feature type="transmembrane region" description="Helical" evidence="6">
    <location>
        <begin position="135"/>
        <end position="153"/>
    </location>
</feature>
<feature type="transmembrane region" description="Helical" evidence="6">
    <location>
        <begin position="53"/>
        <end position="72"/>
    </location>
</feature>
<evidence type="ECO:0000256" key="5">
    <source>
        <dbReference type="ARBA" id="ARBA00023136"/>
    </source>
</evidence>
<dbReference type="Pfam" id="PF13440">
    <property type="entry name" value="Polysacc_synt_3"/>
    <property type="match status" value="1"/>
</dbReference>
<gene>
    <name evidence="7" type="ORF">JGI23_01368</name>
</gene>
<keyword evidence="8" id="KW-1185">Reference proteome</keyword>
<protein>
    <submittedName>
        <fullName evidence="7">Membrane protein involved in the export of O-antigen and teichoic acid</fullName>
    </submittedName>
</protein>
<feature type="transmembrane region" description="Helical" evidence="6">
    <location>
        <begin position="257"/>
        <end position="275"/>
    </location>
</feature>
<organism evidence="7 8">
    <name type="scientific">Candidatus Chryseopegocella kryptomonas</name>
    <dbReference type="NCBI Taxonomy" id="1633643"/>
    <lineage>
        <taxon>Bacteria</taxon>
        <taxon>Pseudomonadati</taxon>
        <taxon>Candidatus Kryptoniota</taxon>
        <taxon>Candidatus Chryseopegocella</taxon>
    </lineage>
</organism>
<accession>A0A0P1NVJ4</accession>
<evidence type="ECO:0000256" key="4">
    <source>
        <dbReference type="ARBA" id="ARBA00022989"/>
    </source>
</evidence>
<feature type="transmembrane region" description="Helical" evidence="6">
    <location>
        <begin position="311"/>
        <end position="333"/>
    </location>
</feature>
<dbReference type="RefSeq" id="WP_159421132.1">
    <property type="nucleotide sequence ID" value="NZ_CZVW01000014.1"/>
</dbReference>
<reference evidence="8" key="1">
    <citation type="submission" date="2015-11" db="EMBL/GenBank/DDBJ databases">
        <authorList>
            <person name="Varghese N."/>
        </authorList>
    </citation>
    <scope>NUCLEOTIDE SEQUENCE [LARGE SCALE GENOMIC DNA]</scope>
    <source>
        <strain evidence="8">JGI-23</strain>
    </source>
</reference>
<feature type="transmembrane region" description="Helical" evidence="6">
    <location>
        <begin position="20"/>
        <end position="41"/>
    </location>
</feature>
<feature type="transmembrane region" description="Helical" evidence="6">
    <location>
        <begin position="386"/>
        <end position="405"/>
    </location>
</feature>
<dbReference type="PANTHER" id="PTHR30250">
    <property type="entry name" value="PST FAMILY PREDICTED COLANIC ACID TRANSPORTER"/>
    <property type="match status" value="1"/>
</dbReference>
<keyword evidence="2" id="KW-1003">Cell membrane</keyword>
<evidence type="ECO:0000313" key="7">
    <source>
        <dbReference type="EMBL" id="CUT02942.1"/>
    </source>
</evidence>
<keyword evidence="5 6" id="KW-0472">Membrane</keyword>
<feature type="transmembrane region" description="Helical" evidence="6">
    <location>
        <begin position="194"/>
        <end position="212"/>
    </location>
</feature>
<feature type="transmembrane region" description="Helical" evidence="6">
    <location>
        <begin position="165"/>
        <end position="187"/>
    </location>
</feature>
<dbReference type="EMBL" id="CZVW01000014">
    <property type="protein sequence ID" value="CUT02942.1"/>
    <property type="molecule type" value="Genomic_DNA"/>
</dbReference>
<feature type="transmembrane region" description="Helical" evidence="6">
    <location>
        <begin position="443"/>
        <end position="462"/>
    </location>
</feature>
<sequence length="507" mass="56942">MQVNQISNSLTGKLILKNTVINFIGQVLPILAAIIGVPVLIKFLGVERFGILSLLWMVMWYSTMLDLGLGRATTKFVSEEIAKSNFEKIPKIFWTSALVQFGIGVLIGMVFFALTPIVVEKFLKISPSILEETKLAFYLISFSAPIILVSTSFQGVLEAYQRFDLVNAVIVPVKIGVLILSIVGALLNLKLYGIIFLLILMRVFMILVLFFLDVKINPEIRKVFNFDFNLLPSLFSFGGWVTVVNIVNPVLIYSDRFLIGAILSTSVLAYYTAPFEVVQRLWVIPASFTMTLFPAFSLLSGGNQDERISNLFSRAVKLTFIALFPIVFVISFFSSEILNLWLGHEFALKSSNIFKILAYGILLNSIAGFPMILFQGIGKPDVIAKVYIAELVLYIPLLSLFIYKFGIVGAGLGWIIRQVIDIVILFGLIFGKKTIRMKEFINAEMLELGLFFLLSILIVMYADSLSLIFKFISAVSLLCVFMYVVWFRVLSGEERNAVKVFVKIKKF</sequence>
<feature type="transmembrane region" description="Helical" evidence="6">
    <location>
        <begin position="281"/>
        <end position="299"/>
    </location>
</feature>
<evidence type="ECO:0000256" key="6">
    <source>
        <dbReference type="SAM" id="Phobius"/>
    </source>
</evidence>
<name>A0A0P1NVJ4_9BACT</name>
<keyword evidence="3 6" id="KW-0812">Transmembrane</keyword>
<comment type="subcellular location">
    <subcellularLocation>
        <location evidence="1">Cell membrane</location>
        <topology evidence="1">Multi-pass membrane protein</topology>
    </subcellularLocation>
</comment>
<feature type="transmembrane region" description="Helical" evidence="6">
    <location>
        <begin position="468"/>
        <end position="489"/>
    </location>
</feature>
<dbReference type="PANTHER" id="PTHR30250:SF26">
    <property type="entry name" value="PSMA PROTEIN"/>
    <property type="match status" value="1"/>
</dbReference>
<proteinExistence type="predicted"/>
<evidence type="ECO:0000256" key="1">
    <source>
        <dbReference type="ARBA" id="ARBA00004651"/>
    </source>
</evidence>
<dbReference type="AlphaFoldDB" id="A0A0P1NVJ4"/>
<evidence type="ECO:0000256" key="3">
    <source>
        <dbReference type="ARBA" id="ARBA00022692"/>
    </source>
</evidence>
<dbReference type="GO" id="GO:0005886">
    <property type="term" value="C:plasma membrane"/>
    <property type="evidence" value="ECO:0007669"/>
    <property type="project" value="UniProtKB-SubCell"/>
</dbReference>
<evidence type="ECO:0000313" key="8">
    <source>
        <dbReference type="Proteomes" id="UP000199197"/>
    </source>
</evidence>
<keyword evidence="4 6" id="KW-1133">Transmembrane helix</keyword>
<dbReference type="Proteomes" id="UP000199197">
    <property type="component" value="Unassembled WGS sequence"/>
</dbReference>
<feature type="transmembrane region" description="Helical" evidence="6">
    <location>
        <begin position="92"/>
        <end position="114"/>
    </location>
</feature>